<accession>A0A6I4T0F2</accession>
<dbReference type="Proteomes" id="UP000438476">
    <property type="component" value="Unassembled WGS sequence"/>
</dbReference>
<dbReference type="AlphaFoldDB" id="A0A6I4T0F2"/>
<evidence type="ECO:0000256" key="1">
    <source>
        <dbReference type="SAM" id="Phobius"/>
    </source>
</evidence>
<name>A0A6I4T0F2_9SPHN</name>
<evidence type="ECO:0000259" key="3">
    <source>
        <dbReference type="Pfam" id="PF07589"/>
    </source>
</evidence>
<feature type="transmembrane region" description="Helical" evidence="1">
    <location>
        <begin position="47"/>
        <end position="64"/>
    </location>
</feature>
<reference evidence="4 5" key="1">
    <citation type="submission" date="2019-12" db="EMBL/GenBank/DDBJ databases">
        <title>Genomic-based taxomic classification of the family Erythrobacteraceae.</title>
        <authorList>
            <person name="Xu L."/>
        </authorList>
    </citation>
    <scope>NUCLEOTIDE SEQUENCE [LARGE SCALE GENOMIC DNA]</scope>
    <source>
        <strain evidence="4 5">LMG 29518</strain>
    </source>
</reference>
<feature type="signal peptide" evidence="2">
    <location>
        <begin position="1"/>
        <end position="23"/>
    </location>
</feature>
<protein>
    <submittedName>
        <fullName evidence="4">PEP-CTERM sorting domain-containing protein</fullName>
    </submittedName>
</protein>
<feature type="chain" id="PRO_5026216315" evidence="2">
    <location>
        <begin position="24"/>
        <end position="71"/>
    </location>
</feature>
<keyword evidence="1" id="KW-1133">Transmembrane helix</keyword>
<keyword evidence="5" id="KW-1185">Reference proteome</keyword>
<dbReference type="RefSeq" id="WP_160734859.1">
    <property type="nucleotide sequence ID" value="NZ_WTYT01000001.1"/>
</dbReference>
<keyword evidence="1" id="KW-0472">Membrane</keyword>
<evidence type="ECO:0000313" key="4">
    <source>
        <dbReference type="EMBL" id="MXO64427.1"/>
    </source>
</evidence>
<dbReference type="EMBL" id="WTYT01000001">
    <property type="protein sequence ID" value="MXO64427.1"/>
    <property type="molecule type" value="Genomic_DNA"/>
</dbReference>
<keyword evidence="1" id="KW-0812">Transmembrane</keyword>
<dbReference type="InterPro" id="IPR013424">
    <property type="entry name" value="Ice-binding_C"/>
</dbReference>
<organism evidence="4 5">
    <name type="scientific">Altericroceibacterium endophyticum</name>
    <dbReference type="NCBI Taxonomy" id="1808508"/>
    <lineage>
        <taxon>Bacteria</taxon>
        <taxon>Pseudomonadati</taxon>
        <taxon>Pseudomonadota</taxon>
        <taxon>Alphaproteobacteria</taxon>
        <taxon>Sphingomonadales</taxon>
        <taxon>Erythrobacteraceae</taxon>
        <taxon>Altericroceibacterium</taxon>
    </lineage>
</organism>
<comment type="caution">
    <text evidence="4">The sequence shown here is derived from an EMBL/GenBank/DDBJ whole genome shotgun (WGS) entry which is preliminary data.</text>
</comment>
<feature type="domain" description="Ice-binding protein C-terminal" evidence="3">
    <location>
        <begin position="42"/>
        <end position="66"/>
    </location>
</feature>
<keyword evidence="2" id="KW-0732">Signal</keyword>
<evidence type="ECO:0000313" key="5">
    <source>
        <dbReference type="Proteomes" id="UP000438476"/>
    </source>
</evidence>
<gene>
    <name evidence="4" type="ORF">GRI91_01465</name>
</gene>
<evidence type="ECO:0000256" key="2">
    <source>
        <dbReference type="SAM" id="SignalP"/>
    </source>
</evidence>
<proteinExistence type="predicted"/>
<dbReference type="Pfam" id="PF07589">
    <property type="entry name" value="PEP-CTERM"/>
    <property type="match status" value="1"/>
</dbReference>
<sequence>MIKKTLLLSGTLGALMIATPAMATYHHHHPGCGHGNSSGGTPVPEPGMLGIAGLGLLGLGLVRARRSSRKS</sequence>